<evidence type="ECO:0000256" key="1">
    <source>
        <dbReference type="ARBA" id="ARBA00004448"/>
    </source>
</evidence>
<evidence type="ECO:0000256" key="6">
    <source>
        <dbReference type="ARBA" id="ARBA00023128"/>
    </source>
</evidence>
<protein>
    <submittedName>
        <fullName evidence="8">Uncharacterized protein</fullName>
    </submittedName>
</protein>
<evidence type="ECO:0000256" key="7">
    <source>
        <dbReference type="ARBA" id="ARBA00023136"/>
    </source>
</evidence>
<keyword evidence="7" id="KW-0472">Membrane</keyword>
<keyword evidence="6" id="KW-0496">Mitochondrion</keyword>
<sequence length="270" mass="28425">METLNDAENAALGASVAVLEGVLLQPTLYWKNAMQQALPFTIDPRKLYRGLFASLLNEAGQMSIQFGITGGVKRRVRSDGASEPRWLSLAAASAGGMAAALFASPVELVMIQQQRSGESAHTTLRAVTHAHGVGARGLCRGLGPAVLRDAVYVGGMLGLTPLVQAMLAERYEASAGVAGFWASVVGGVAGGVLSHPFDVVKTCMQGDLGCARYGSFTATTARLLAEGGFARLLHGVTWRTINITATVYIANECCCKLPPYIRRLTRGEGS</sequence>
<dbReference type="GO" id="GO:0005743">
    <property type="term" value="C:mitochondrial inner membrane"/>
    <property type="evidence" value="ECO:0007669"/>
    <property type="project" value="UniProtKB-SubCell"/>
</dbReference>
<organism evidence="8 9">
    <name type="scientific">Prymnesium parvum</name>
    <name type="common">Toxic golden alga</name>
    <dbReference type="NCBI Taxonomy" id="97485"/>
    <lineage>
        <taxon>Eukaryota</taxon>
        <taxon>Haptista</taxon>
        <taxon>Haptophyta</taxon>
        <taxon>Prymnesiophyceae</taxon>
        <taxon>Prymnesiales</taxon>
        <taxon>Prymnesiaceae</taxon>
        <taxon>Prymnesium</taxon>
    </lineage>
</organism>
<evidence type="ECO:0000313" key="9">
    <source>
        <dbReference type="Proteomes" id="UP001515480"/>
    </source>
</evidence>
<dbReference type="GO" id="GO:0022857">
    <property type="term" value="F:transmembrane transporter activity"/>
    <property type="evidence" value="ECO:0007669"/>
    <property type="project" value="TreeGrafter"/>
</dbReference>
<evidence type="ECO:0000256" key="2">
    <source>
        <dbReference type="ARBA" id="ARBA00006375"/>
    </source>
</evidence>
<keyword evidence="3" id="KW-0812">Transmembrane</keyword>
<dbReference type="PANTHER" id="PTHR45678">
    <property type="entry name" value="MITOCHONDRIAL 2-OXODICARBOXYLATE CARRIER 1-RELATED"/>
    <property type="match status" value="1"/>
</dbReference>
<dbReference type="InterPro" id="IPR023395">
    <property type="entry name" value="MCP_dom_sf"/>
</dbReference>
<comment type="similarity">
    <text evidence="2">Belongs to the mitochondrial carrier (TC 2.A.29) family.</text>
</comment>
<dbReference type="InterPro" id="IPR051028">
    <property type="entry name" value="Mito_Solute_Carrier"/>
</dbReference>
<gene>
    <name evidence="8" type="ORF">AB1Y20_023725</name>
</gene>
<comment type="subcellular location">
    <subcellularLocation>
        <location evidence="1">Mitochondrion inner membrane</location>
        <topology evidence="1">Multi-pass membrane protein</topology>
    </subcellularLocation>
</comment>
<dbReference type="Pfam" id="PF00153">
    <property type="entry name" value="Mito_carr"/>
    <property type="match status" value="2"/>
</dbReference>
<reference evidence="8 9" key="1">
    <citation type="journal article" date="2024" name="Science">
        <title>Giant polyketide synthase enzymes in the biosynthesis of giant marine polyether toxins.</title>
        <authorList>
            <person name="Fallon T.R."/>
            <person name="Shende V.V."/>
            <person name="Wierzbicki I.H."/>
            <person name="Pendleton A.L."/>
            <person name="Watervoot N.F."/>
            <person name="Auber R.P."/>
            <person name="Gonzalez D.J."/>
            <person name="Wisecaver J.H."/>
            <person name="Moore B.S."/>
        </authorList>
    </citation>
    <scope>NUCLEOTIDE SEQUENCE [LARGE SCALE GENOMIC DNA]</scope>
    <source>
        <strain evidence="8 9">12B1</strain>
    </source>
</reference>
<dbReference type="EMBL" id="JBGBPQ010000009">
    <property type="protein sequence ID" value="KAL1520255.1"/>
    <property type="molecule type" value="Genomic_DNA"/>
</dbReference>
<dbReference type="AlphaFoldDB" id="A0AB34JH69"/>
<name>A0AB34JH69_PRYPA</name>
<keyword evidence="9" id="KW-1185">Reference proteome</keyword>
<dbReference type="SUPFAM" id="SSF103506">
    <property type="entry name" value="Mitochondrial carrier"/>
    <property type="match status" value="1"/>
</dbReference>
<evidence type="ECO:0000256" key="4">
    <source>
        <dbReference type="ARBA" id="ARBA00022792"/>
    </source>
</evidence>
<keyword evidence="4" id="KW-0999">Mitochondrion inner membrane</keyword>
<evidence type="ECO:0000256" key="3">
    <source>
        <dbReference type="ARBA" id="ARBA00022692"/>
    </source>
</evidence>
<keyword evidence="5" id="KW-1133">Transmembrane helix</keyword>
<comment type="caution">
    <text evidence="8">The sequence shown here is derived from an EMBL/GenBank/DDBJ whole genome shotgun (WGS) entry which is preliminary data.</text>
</comment>
<dbReference type="PANTHER" id="PTHR45678:SF9">
    <property type="entry name" value="CALCIUM-BINDING MITOCHONDRIAL CARRIER PROTEIN ARALAR1"/>
    <property type="match status" value="1"/>
</dbReference>
<dbReference type="Gene3D" id="1.50.40.10">
    <property type="entry name" value="Mitochondrial carrier domain"/>
    <property type="match status" value="1"/>
</dbReference>
<evidence type="ECO:0000256" key="5">
    <source>
        <dbReference type="ARBA" id="ARBA00022989"/>
    </source>
</evidence>
<accession>A0AB34JH69</accession>
<dbReference type="Proteomes" id="UP001515480">
    <property type="component" value="Unassembled WGS sequence"/>
</dbReference>
<evidence type="ECO:0000313" key="8">
    <source>
        <dbReference type="EMBL" id="KAL1520255.1"/>
    </source>
</evidence>
<dbReference type="InterPro" id="IPR018108">
    <property type="entry name" value="MCP_transmembrane"/>
</dbReference>
<proteinExistence type="inferred from homology"/>